<keyword evidence="2" id="KW-1133">Transmembrane helix</keyword>
<feature type="region of interest" description="Disordered" evidence="1">
    <location>
        <begin position="409"/>
        <end position="430"/>
    </location>
</feature>
<feature type="compositionally biased region" description="Low complexity" evidence="1">
    <location>
        <begin position="237"/>
        <end position="247"/>
    </location>
</feature>
<comment type="caution">
    <text evidence="3">The sequence shown here is derived from an EMBL/GenBank/DDBJ whole genome shotgun (WGS) entry which is preliminary data.</text>
</comment>
<evidence type="ECO:0000313" key="4">
    <source>
        <dbReference type="Proteomes" id="UP001642482"/>
    </source>
</evidence>
<organism evidence="3 4">
    <name type="scientific">Sporothrix eucalyptigena</name>
    <dbReference type="NCBI Taxonomy" id="1812306"/>
    <lineage>
        <taxon>Eukaryota</taxon>
        <taxon>Fungi</taxon>
        <taxon>Dikarya</taxon>
        <taxon>Ascomycota</taxon>
        <taxon>Pezizomycotina</taxon>
        <taxon>Sordariomycetes</taxon>
        <taxon>Sordariomycetidae</taxon>
        <taxon>Ophiostomatales</taxon>
        <taxon>Ophiostomataceae</taxon>
        <taxon>Sporothrix</taxon>
    </lineage>
</organism>
<feature type="compositionally biased region" description="Basic and acidic residues" evidence="1">
    <location>
        <begin position="125"/>
        <end position="140"/>
    </location>
</feature>
<sequence length="430" mass="46585">MGVFFISWPLWEEMTFVLACAIVFVFLIGLFKLWRTSRQVRRQEVLDEEKRARLTEMRKVGMSSPMAMAGIGRKQRTSEIPFGVRAIQTGVEVEGIWISRPTTPSRSSSKSKMGLPAAGGLQGNDKMEKNDKNDKTEKRPYSGSTLGRPGSQQATPMLDTHSNLSTPLPQISEDDATVTTRILASKQTTPSGQRGALNEEALRRLEGAYSPTYRGAAASTPTLNAVTSAPQLNTYIPSSRMSSPSSSINRHNNYPVPGTASRHPHLQPNHHQQQRTSTASADSLTSMSGVLAGGGGGLSSRSNRSTSSRSSTSSASRHPTADKLHHNHHQQRYDHDTIGPLPTSPVRLSANASSTPSSYIFPGDAIANRATRKVNPGFEVLPAGTFGHGNGPNMPYTDEDEAETILDSRRASGGRNKLRRASLTVPQWAS</sequence>
<protein>
    <submittedName>
        <fullName evidence="3">Uncharacterized protein</fullName>
    </submittedName>
</protein>
<proteinExistence type="predicted"/>
<keyword evidence="2" id="KW-0812">Transmembrane</keyword>
<name>A0ABP0CXE8_9PEZI</name>
<keyword evidence="4" id="KW-1185">Reference proteome</keyword>
<dbReference type="PANTHER" id="PTHR40623">
    <property type="entry name" value="INTEGRAL MEMBRANE PROTEIN"/>
    <property type="match status" value="1"/>
</dbReference>
<keyword evidence="2" id="KW-0472">Membrane</keyword>
<evidence type="ECO:0000256" key="2">
    <source>
        <dbReference type="SAM" id="Phobius"/>
    </source>
</evidence>
<feature type="compositionally biased region" description="Polar residues" evidence="1">
    <location>
        <begin position="275"/>
        <end position="285"/>
    </location>
</feature>
<dbReference type="Proteomes" id="UP001642482">
    <property type="component" value="Unassembled WGS sequence"/>
</dbReference>
<gene>
    <name evidence="3" type="ORF">SEUCBS140593_009550</name>
</gene>
<feature type="region of interest" description="Disordered" evidence="1">
    <location>
        <begin position="235"/>
        <end position="355"/>
    </location>
</feature>
<evidence type="ECO:0000256" key="1">
    <source>
        <dbReference type="SAM" id="MobiDB-lite"/>
    </source>
</evidence>
<reference evidence="3 4" key="1">
    <citation type="submission" date="2024-01" db="EMBL/GenBank/DDBJ databases">
        <authorList>
            <person name="Allen C."/>
            <person name="Tagirdzhanova G."/>
        </authorList>
    </citation>
    <scope>NUCLEOTIDE SEQUENCE [LARGE SCALE GENOMIC DNA]</scope>
</reference>
<dbReference type="PANTHER" id="PTHR40623:SF2">
    <property type="entry name" value="INTEGRAL MEMBRANE PROTEIN"/>
    <property type="match status" value="1"/>
</dbReference>
<feature type="compositionally biased region" description="Polar residues" evidence="1">
    <location>
        <begin position="142"/>
        <end position="169"/>
    </location>
</feature>
<feature type="compositionally biased region" description="Low complexity" evidence="1">
    <location>
        <begin position="299"/>
        <end position="317"/>
    </location>
</feature>
<feature type="compositionally biased region" description="Low complexity" evidence="1">
    <location>
        <begin position="99"/>
        <end position="112"/>
    </location>
</feature>
<accession>A0ABP0CXE8</accession>
<feature type="transmembrane region" description="Helical" evidence="2">
    <location>
        <begin position="14"/>
        <end position="34"/>
    </location>
</feature>
<dbReference type="EMBL" id="CAWUHD010000159">
    <property type="protein sequence ID" value="CAK7236237.1"/>
    <property type="molecule type" value="Genomic_DNA"/>
</dbReference>
<feature type="region of interest" description="Disordered" evidence="1">
    <location>
        <begin position="98"/>
        <end position="173"/>
    </location>
</feature>
<evidence type="ECO:0000313" key="3">
    <source>
        <dbReference type="EMBL" id="CAK7236237.1"/>
    </source>
</evidence>